<dbReference type="EMBL" id="JBEVYD010000001">
    <property type="protein sequence ID" value="KAL3235262.1"/>
    <property type="molecule type" value="Genomic_DNA"/>
</dbReference>
<dbReference type="Proteomes" id="UP001623330">
    <property type="component" value="Unassembled WGS sequence"/>
</dbReference>
<protein>
    <recommendedName>
        <fullName evidence="3">Citrate synthase</fullName>
    </recommendedName>
</protein>
<dbReference type="InterPro" id="IPR016143">
    <property type="entry name" value="Citrate_synth-like_sm_a-sub"/>
</dbReference>
<comment type="caution">
    <text evidence="4">The sequence shown here is derived from an EMBL/GenBank/DDBJ whole genome shotgun (WGS) entry which is preliminary data.</text>
</comment>
<dbReference type="PROSITE" id="PS00480">
    <property type="entry name" value="CITRATE_SYNTHASE"/>
    <property type="match status" value="1"/>
</dbReference>
<accession>A0ABR4P0W7</accession>
<dbReference type="InterPro" id="IPR036969">
    <property type="entry name" value="Citrate_synthase_sf"/>
</dbReference>
<evidence type="ECO:0000256" key="3">
    <source>
        <dbReference type="RuleBase" id="RU000441"/>
    </source>
</evidence>
<proteinExistence type="inferred from homology"/>
<dbReference type="SUPFAM" id="SSF48256">
    <property type="entry name" value="Citrate synthase"/>
    <property type="match status" value="1"/>
</dbReference>
<dbReference type="Gene3D" id="1.10.230.10">
    <property type="entry name" value="Cytochrome P450-Terp, domain 2"/>
    <property type="match status" value="1"/>
</dbReference>
<evidence type="ECO:0000313" key="5">
    <source>
        <dbReference type="Proteomes" id="UP001623330"/>
    </source>
</evidence>
<dbReference type="NCBIfam" id="NF007128">
    <property type="entry name" value="PRK09569.1"/>
    <property type="match status" value="1"/>
</dbReference>
<evidence type="ECO:0000256" key="1">
    <source>
        <dbReference type="ARBA" id="ARBA00010566"/>
    </source>
</evidence>
<dbReference type="InterPro" id="IPR010109">
    <property type="entry name" value="Citrate_synthase_euk"/>
</dbReference>
<keyword evidence="5" id="KW-1185">Reference proteome</keyword>
<dbReference type="Gene3D" id="1.10.580.10">
    <property type="entry name" value="Citrate Synthase, domain 1"/>
    <property type="match status" value="1"/>
</dbReference>
<dbReference type="PANTHER" id="PTHR11739:SF8">
    <property type="entry name" value="CITRATE SYNTHASE, MITOCHONDRIAL"/>
    <property type="match status" value="1"/>
</dbReference>
<reference evidence="4 5" key="1">
    <citation type="submission" date="2024-05" db="EMBL/GenBank/DDBJ databases">
        <title>Long read based assembly of the Candida bracarensis genome reveals expanded adhesin content.</title>
        <authorList>
            <person name="Marcet-Houben M."/>
            <person name="Ksiezopolska E."/>
            <person name="Gabaldon T."/>
        </authorList>
    </citation>
    <scope>NUCLEOTIDE SEQUENCE [LARGE SCALE GENOMIC DNA]</scope>
    <source>
        <strain evidence="4 5">CBM6</strain>
    </source>
</reference>
<organism evidence="4 5">
    <name type="scientific">Nakaseomyces bracarensis</name>
    <dbReference type="NCBI Taxonomy" id="273131"/>
    <lineage>
        <taxon>Eukaryota</taxon>
        <taxon>Fungi</taxon>
        <taxon>Dikarya</taxon>
        <taxon>Ascomycota</taxon>
        <taxon>Saccharomycotina</taxon>
        <taxon>Saccharomycetes</taxon>
        <taxon>Saccharomycetales</taxon>
        <taxon>Saccharomycetaceae</taxon>
        <taxon>Nakaseomyces</taxon>
    </lineage>
</organism>
<keyword evidence="2 3" id="KW-0808">Transferase</keyword>
<dbReference type="InterPro" id="IPR019810">
    <property type="entry name" value="Citrate_synthase_AS"/>
</dbReference>
<evidence type="ECO:0000313" key="4">
    <source>
        <dbReference type="EMBL" id="KAL3235262.1"/>
    </source>
</evidence>
<dbReference type="NCBIfam" id="TIGR01793">
    <property type="entry name" value="cit_synth_euk"/>
    <property type="match status" value="1"/>
</dbReference>
<gene>
    <name evidence="4" type="ORF">RNJ44_00021</name>
</gene>
<evidence type="ECO:0000256" key="2">
    <source>
        <dbReference type="ARBA" id="ARBA00022679"/>
    </source>
</evidence>
<dbReference type="InterPro" id="IPR016142">
    <property type="entry name" value="Citrate_synth-like_lrg_a-sub"/>
</dbReference>
<dbReference type="InterPro" id="IPR002020">
    <property type="entry name" value="Citrate_synthase"/>
</dbReference>
<dbReference type="Pfam" id="PF00285">
    <property type="entry name" value="Citrate_synt"/>
    <property type="match status" value="1"/>
</dbReference>
<sequence length="445" mass="49944">MSSLCLKDIYANELPGQAERLKGFKKEYGHTVIGQITVEQALGGMRGITGMVWEGSVLDPEEGIKFRGLSIPEIRQQLPRTRGAQEPQPEALFWLLLTGKVPTEDQVSMLSRDLASRAELPPHVEQLLNNVPRDLHPMAQFSMAITALESESKFARAYLAGMPKSEYWKYTYEDAMDLLGKLPAIAGKIYRNVFKDGSRIPPMDPNADYSENLCRALGITQQRDDFHDLIRLYLTIHADHEGGNVSAHTTHLVGSALSSPYLAFAAGMNGLAGPLHGRANQEVLEWLLKLRDEVGAEHMADKDVIRAYLWKTLNSGKVVPGYGHAVLRKTDPRYTVQRQFAQERFPEYDMFKLVSTIYEVAPEVLTEHGKTRNPWPNVDAHSGILLTYYGLDQPSFYTVLFGISRCFGVMAQLITDRALGAPIERPKSLSTDKYIELAKRHYVKL</sequence>
<dbReference type="PRINTS" id="PR00143">
    <property type="entry name" value="CITRTSNTHASE"/>
</dbReference>
<name>A0ABR4P0W7_9SACH</name>
<dbReference type="PANTHER" id="PTHR11739">
    <property type="entry name" value="CITRATE SYNTHASE"/>
    <property type="match status" value="1"/>
</dbReference>
<comment type="similarity">
    <text evidence="1 3">Belongs to the citrate synthase family.</text>
</comment>